<dbReference type="EMBL" id="CP102290">
    <property type="protein sequence ID" value="UWP60992.1"/>
    <property type="molecule type" value="Genomic_DNA"/>
</dbReference>
<reference evidence="1" key="1">
    <citation type="journal article" date="2022" name="Cell">
        <title>Design, construction, and in vivo augmentation of a complex gut microbiome.</title>
        <authorList>
            <person name="Cheng A.G."/>
            <person name="Ho P.Y."/>
            <person name="Aranda-Diaz A."/>
            <person name="Jain S."/>
            <person name="Yu F.B."/>
            <person name="Meng X."/>
            <person name="Wang M."/>
            <person name="Iakiviak M."/>
            <person name="Nagashima K."/>
            <person name="Zhao A."/>
            <person name="Murugkar P."/>
            <person name="Patil A."/>
            <person name="Atabakhsh K."/>
            <person name="Weakley A."/>
            <person name="Yan J."/>
            <person name="Brumbaugh A.R."/>
            <person name="Higginbottom S."/>
            <person name="Dimas A."/>
            <person name="Shiver A.L."/>
            <person name="Deutschbauer A."/>
            <person name="Neff N."/>
            <person name="Sonnenburg J.L."/>
            <person name="Huang K.C."/>
            <person name="Fischbach M.A."/>
        </authorList>
    </citation>
    <scope>NUCLEOTIDE SEQUENCE</scope>
    <source>
        <strain evidence="1">DSM 19829</strain>
    </source>
</reference>
<protein>
    <submittedName>
        <fullName evidence="1">MBL fold metallo-hydrolase</fullName>
    </submittedName>
</protein>
<proteinExistence type="predicted"/>
<gene>
    <name evidence="1" type="ORF">NQ502_08180</name>
</gene>
<dbReference type="Gene3D" id="3.60.15.10">
    <property type="entry name" value="Ribonuclease Z/Hydroxyacylglutathione hydrolase-like"/>
    <property type="match status" value="1"/>
</dbReference>
<evidence type="ECO:0000313" key="2">
    <source>
        <dbReference type="Proteomes" id="UP001060164"/>
    </source>
</evidence>
<dbReference type="PANTHER" id="PTHR42967">
    <property type="entry name" value="METAL DEPENDENT HYDROLASE"/>
    <property type="match status" value="1"/>
</dbReference>
<dbReference type="SUPFAM" id="SSF56281">
    <property type="entry name" value="Metallo-hydrolase/oxidoreductase"/>
    <property type="match status" value="1"/>
</dbReference>
<dbReference type="Proteomes" id="UP001060164">
    <property type="component" value="Chromosome"/>
</dbReference>
<dbReference type="InterPro" id="IPR036866">
    <property type="entry name" value="RibonucZ/Hydroxyglut_hydro"/>
</dbReference>
<organism evidence="1 2">
    <name type="scientific">Ruminococcus gauvreauii</name>
    <dbReference type="NCBI Taxonomy" id="438033"/>
    <lineage>
        <taxon>Bacteria</taxon>
        <taxon>Bacillati</taxon>
        <taxon>Bacillota</taxon>
        <taxon>Clostridia</taxon>
        <taxon>Eubacteriales</taxon>
        <taxon>Oscillospiraceae</taxon>
        <taxon>Ruminococcus</taxon>
    </lineage>
</organism>
<accession>A0ABY5VKS3</accession>
<dbReference type="RefSeq" id="WP_028529881.1">
    <property type="nucleotide sequence ID" value="NZ_CABLBR010000036.1"/>
</dbReference>
<keyword evidence="2" id="KW-1185">Reference proteome</keyword>
<dbReference type="PANTHER" id="PTHR42967:SF1">
    <property type="entry name" value="MBL FOLD METALLO-HYDROLASE"/>
    <property type="match status" value="1"/>
</dbReference>
<sequence length="247" mass="29694">MALITYIGHSGFLVEWERSVWLFDYYRGDIPEFSHEKKLFVFCSHKHADHFNPEIFSRFEEYPDVSYLLSRDLSYQVKRVSLSDRQNERITFLKAYQSHREADGAGGDIRVRTLHSTDCGVAFLVTYETQTFRKQVYHAGDLNWWIWKGETKQEIGNMTARYQAEIERLREWTDGLYTAFVPLDPRQEEWYRLGMDWFMERVGAQHVFPMHFWDNFDLIREYRESDESKTFAEKIMEISREGQTFEI</sequence>
<evidence type="ECO:0000313" key="1">
    <source>
        <dbReference type="EMBL" id="UWP60992.1"/>
    </source>
</evidence>
<name>A0ABY5VKS3_9FIRM</name>